<dbReference type="SUPFAM" id="SSF56436">
    <property type="entry name" value="C-type lectin-like"/>
    <property type="match status" value="1"/>
</dbReference>
<evidence type="ECO:0000259" key="5">
    <source>
        <dbReference type="Pfam" id="PF06321"/>
    </source>
</evidence>
<accession>A0A1G8DVY3</accession>
<dbReference type="AlphaFoldDB" id="A0A1G8DVY3"/>
<evidence type="ECO:0000256" key="3">
    <source>
        <dbReference type="ARBA" id="ARBA00022729"/>
    </source>
</evidence>
<name>A0A1G8DVY3_BACOV</name>
<evidence type="ECO:0000313" key="6">
    <source>
        <dbReference type="EMBL" id="SDH61748.1"/>
    </source>
</evidence>
<comment type="similarity">
    <text evidence="2">Belongs to the bacteroidetes fimbrillin superfamily. FimA/Mfa1 family.</text>
</comment>
<dbReference type="GO" id="GO:0009289">
    <property type="term" value="C:pilus"/>
    <property type="evidence" value="ECO:0007669"/>
    <property type="project" value="UniProtKB-SubCell"/>
</dbReference>
<protein>
    <submittedName>
        <fullName evidence="6">Major fimbrial subunit protein (FimA)</fullName>
    </submittedName>
</protein>
<organism evidence="6 7">
    <name type="scientific">Bacteroides ovatus</name>
    <dbReference type="NCBI Taxonomy" id="28116"/>
    <lineage>
        <taxon>Bacteria</taxon>
        <taxon>Pseudomonadati</taxon>
        <taxon>Bacteroidota</taxon>
        <taxon>Bacteroidia</taxon>
        <taxon>Bacteroidales</taxon>
        <taxon>Bacteroidaceae</taxon>
        <taxon>Bacteroides</taxon>
    </lineage>
</organism>
<gene>
    <name evidence="6" type="ORF">SAMN05192582_100913</name>
</gene>
<sequence length="1090" mass="120414">MANMQYQSLRKGNRNMQYGISIIRRCYFLSVLLVTVWLTGCVQEELGATPSPAGNGIRFTLTVPDVNLPSVSSRTMTGTGTAKKEDEIETVDILVFDVSKTPAVFLEWTSATGVTQDLADNSTVSFSAVLSPTTASTCIVVVANKELDDIVSGFTKGVTTKVQAMEAMLHIQTGKWLADGSTTGGYTRIPMYGEKVITKIDPSMTPITGINMKRMLARIDIHNNSVTSNFTVEEVYLANYNTTGYIAPAWNTNGQATEPAPDTPVIPADSGKMTAEGDAILYSVNGNTPYDGEIYTFESLAAEDAGGAGQDGEASRKDATCLIVKGKIGTGKSTFYRVDFTKTGNTGEQVEYLPLKRNHKYIITITQALGTGYASFSEALLSYTVMSNLKFRLIHYDRDKVKDVVYNGQYMLGVGESEVAVTQYQNNSYAIDVFTDSPGGWKATVTAGSDWLKFEGGANAASGVANDDTQLKLKIPYFNNENIGVERKATVTLTAGRLTHNIEVTQYTIDPGIIKFVDAYGNVLERGLFFPIRNPDGDELPLESQTVYVMFSVDKIEGKLYGSDGIGMVQYNVGGLIPQLNRTNAIPFSERVQAFTIQPNPRRAGDGTVEDGTGWWWRWDFILFDLYDKEGHLAQVPFPINQGELEFSLRYTPTTVNSRTYKVNLGAEQYLQLFVNNNWEIMNIEELNITNDDGTGLIRTDPDNDVIVSRKNADEKMYVESIVGFDDGKGDDVVGHGYDFRLKLHPGKWKEGKSGTIRITFRNVMHTVEDEEFPFYRTIDLQMVSETKSYTTAGEPLFFLYPLRFDNRIYYKEIGEAKQSVGRLENVADAEDICRNIGDGWRLPTASELLMSFAYENALGGNAENSNNHDSQNIYGWYQNWTGNYWSSSYYEAKGSATRFWIEMSAGYLDSAPVSNNNYFRCVRNNANSGKKYPYLTVESSGATIVSRDASGGTDSSVLFASGETPDTSDAMNKVAPKFQIENSSSNGKTWSEAKAACENKGSGWRLPTQREMYLVLSMGGAVTSIENQGFGGSTTWTGSGFEKISAVHWTLTSRDGGYWVVGHNNGEFGAWTTGESTDWAWYRCVRTIE</sequence>
<proteinExistence type="inferred from homology"/>
<dbReference type="EMBL" id="FNDO01000009">
    <property type="protein sequence ID" value="SDH61748.1"/>
    <property type="molecule type" value="Genomic_DNA"/>
</dbReference>
<comment type="subcellular location">
    <subcellularLocation>
        <location evidence="1">Fimbrium</location>
    </subcellularLocation>
</comment>
<evidence type="ECO:0000313" key="7">
    <source>
        <dbReference type="Proteomes" id="UP000181870"/>
    </source>
</evidence>
<dbReference type="Proteomes" id="UP000181870">
    <property type="component" value="Unassembled WGS sequence"/>
</dbReference>
<dbReference type="InterPro" id="IPR016187">
    <property type="entry name" value="CTDL_fold"/>
</dbReference>
<evidence type="ECO:0000256" key="2">
    <source>
        <dbReference type="ARBA" id="ARBA00006011"/>
    </source>
</evidence>
<evidence type="ECO:0000256" key="4">
    <source>
        <dbReference type="ARBA" id="ARBA00023263"/>
    </source>
</evidence>
<keyword evidence="4" id="KW-0281">Fimbrium</keyword>
<evidence type="ECO:0000256" key="1">
    <source>
        <dbReference type="ARBA" id="ARBA00004561"/>
    </source>
</evidence>
<keyword evidence="3" id="KW-0732">Signal</keyword>
<dbReference type="InterPro" id="IPR029141">
    <property type="entry name" value="FimA_N"/>
</dbReference>
<reference evidence="6 7" key="1">
    <citation type="submission" date="2016-10" db="EMBL/GenBank/DDBJ databases">
        <authorList>
            <person name="de Groot N.N."/>
        </authorList>
    </citation>
    <scope>NUCLEOTIDE SEQUENCE [LARGE SCALE GENOMIC DNA]</scope>
    <source>
        <strain evidence="6 7">NLAE-zl-C57</strain>
    </source>
</reference>
<dbReference type="Pfam" id="PF06321">
    <property type="entry name" value="P_gingi_FimA"/>
    <property type="match status" value="1"/>
</dbReference>
<feature type="domain" description="Major fimbrial subunit protein N-terminal" evidence="5">
    <location>
        <begin position="69"/>
        <end position="167"/>
    </location>
</feature>